<keyword evidence="6" id="KW-0732">Signal</keyword>
<sequence length="127" mass="13829">MRITALYAALLTPLFVLLSARVIQGRRSNKAAMGDAGDKALRRRIRVHANFTEYVPFALVLIGCAESLQTPSLLVHTLGLALLTSRVLHSYGMSQERENFNFRVAGMAMTFATLSTAALTCFVGALL</sequence>
<evidence type="ECO:0000313" key="7">
    <source>
        <dbReference type="EMBL" id="PWN86793.1"/>
    </source>
</evidence>
<dbReference type="Gene3D" id="1.20.120.550">
    <property type="entry name" value="Membrane associated eicosanoid/glutathione metabolism-like domain"/>
    <property type="match status" value="1"/>
</dbReference>
<evidence type="ECO:0000256" key="3">
    <source>
        <dbReference type="ARBA" id="ARBA00022989"/>
    </source>
</evidence>
<evidence type="ECO:0000256" key="6">
    <source>
        <dbReference type="SAM" id="SignalP"/>
    </source>
</evidence>
<organism evidence="7 8">
    <name type="scientific">Acaromyces ingoldii</name>
    <dbReference type="NCBI Taxonomy" id="215250"/>
    <lineage>
        <taxon>Eukaryota</taxon>
        <taxon>Fungi</taxon>
        <taxon>Dikarya</taxon>
        <taxon>Basidiomycota</taxon>
        <taxon>Ustilaginomycotina</taxon>
        <taxon>Exobasidiomycetes</taxon>
        <taxon>Exobasidiales</taxon>
        <taxon>Cryptobasidiaceae</taxon>
        <taxon>Acaromyces</taxon>
    </lineage>
</organism>
<keyword evidence="2 5" id="KW-0812">Transmembrane</keyword>
<evidence type="ECO:0000256" key="4">
    <source>
        <dbReference type="ARBA" id="ARBA00023136"/>
    </source>
</evidence>
<dbReference type="SUPFAM" id="SSF161084">
    <property type="entry name" value="MAPEG domain-like"/>
    <property type="match status" value="1"/>
</dbReference>
<dbReference type="PANTHER" id="PTHR35814:SF1">
    <property type="entry name" value="GLUTATHIONE S-TRANSFERASE-RELATED"/>
    <property type="match status" value="1"/>
</dbReference>
<keyword evidence="8" id="KW-1185">Reference proteome</keyword>
<dbReference type="InParanoid" id="A0A316YFD7"/>
<gene>
    <name evidence="7" type="ORF">FA10DRAFT_289383</name>
</gene>
<proteinExistence type="predicted"/>
<evidence type="ECO:0000256" key="1">
    <source>
        <dbReference type="ARBA" id="ARBA00004370"/>
    </source>
</evidence>
<dbReference type="InterPro" id="IPR001129">
    <property type="entry name" value="Membr-assoc_MAPEG"/>
</dbReference>
<dbReference type="Pfam" id="PF01124">
    <property type="entry name" value="MAPEG"/>
    <property type="match status" value="1"/>
</dbReference>
<evidence type="ECO:0000256" key="2">
    <source>
        <dbReference type="ARBA" id="ARBA00022692"/>
    </source>
</evidence>
<dbReference type="InterPro" id="IPR023352">
    <property type="entry name" value="MAPEG-like_dom_sf"/>
</dbReference>
<dbReference type="Proteomes" id="UP000245768">
    <property type="component" value="Unassembled WGS sequence"/>
</dbReference>
<keyword evidence="4 5" id="KW-0472">Membrane</keyword>
<dbReference type="RefSeq" id="XP_025373991.1">
    <property type="nucleotide sequence ID" value="XM_025524284.1"/>
</dbReference>
<feature type="signal peptide" evidence="6">
    <location>
        <begin position="1"/>
        <end position="25"/>
    </location>
</feature>
<protein>
    <submittedName>
        <fullName evidence="7">Membrane-associated protein in eicosanoid and glutathione metabolism</fullName>
    </submittedName>
</protein>
<name>A0A316YFD7_9BASI</name>
<reference evidence="7 8" key="1">
    <citation type="journal article" date="2018" name="Mol. Biol. Evol.">
        <title>Broad Genomic Sampling Reveals a Smut Pathogenic Ancestry of the Fungal Clade Ustilaginomycotina.</title>
        <authorList>
            <person name="Kijpornyongpan T."/>
            <person name="Mondo S.J."/>
            <person name="Barry K."/>
            <person name="Sandor L."/>
            <person name="Lee J."/>
            <person name="Lipzen A."/>
            <person name="Pangilinan J."/>
            <person name="LaButti K."/>
            <person name="Hainaut M."/>
            <person name="Henrissat B."/>
            <person name="Grigoriev I.V."/>
            <person name="Spatafora J.W."/>
            <person name="Aime M.C."/>
        </authorList>
    </citation>
    <scope>NUCLEOTIDE SEQUENCE [LARGE SCALE GENOMIC DNA]</scope>
    <source>
        <strain evidence="7 8">MCA 4198</strain>
    </source>
</reference>
<dbReference type="GeneID" id="37046200"/>
<evidence type="ECO:0000256" key="5">
    <source>
        <dbReference type="SAM" id="Phobius"/>
    </source>
</evidence>
<keyword evidence="3 5" id="KW-1133">Transmembrane helix</keyword>
<accession>A0A316YFD7</accession>
<dbReference type="OrthoDB" id="2124355at2759"/>
<comment type="subcellular location">
    <subcellularLocation>
        <location evidence="1">Membrane</location>
    </subcellularLocation>
</comment>
<dbReference type="GO" id="GO:0016020">
    <property type="term" value="C:membrane"/>
    <property type="evidence" value="ECO:0007669"/>
    <property type="project" value="UniProtKB-SubCell"/>
</dbReference>
<evidence type="ECO:0000313" key="8">
    <source>
        <dbReference type="Proteomes" id="UP000245768"/>
    </source>
</evidence>
<feature type="chain" id="PRO_5016306876" evidence="6">
    <location>
        <begin position="26"/>
        <end position="127"/>
    </location>
</feature>
<dbReference type="EMBL" id="KZ819642">
    <property type="protein sequence ID" value="PWN86793.1"/>
    <property type="molecule type" value="Genomic_DNA"/>
</dbReference>
<dbReference type="PANTHER" id="PTHR35814">
    <property type="match status" value="1"/>
</dbReference>
<dbReference type="AlphaFoldDB" id="A0A316YFD7"/>
<feature type="transmembrane region" description="Helical" evidence="5">
    <location>
        <begin position="104"/>
        <end position="126"/>
    </location>
</feature>